<evidence type="ECO:0000313" key="1">
    <source>
        <dbReference type="EMBL" id="MBB6109739.1"/>
    </source>
</evidence>
<name>A0ABR6PKJ8_9SPHI</name>
<organism evidence="1 2">
    <name type="scientific">Mucilaginibacter lappiensis</name>
    <dbReference type="NCBI Taxonomy" id="354630"/>
    <lineage>
        <taxon>Bacteria</taxon>
        <taxon>Pseudomonadati</taxon>
        <taxon>Bacteroidota</taxon>
        <taxon>Sphingobacteriia</taxon>
        <taxon>Sphingobacteriales</taxon>
        <taxon>Sphingobacteriaceae</taxon>
        <taxon>Mucilaginibacter</taxon>
    </lineage>
</organism>
<reference evidence="1 2" key="1">
    <citation type="submission" date="2020-08" db="EMBL/GenBank/DDBJ databases">
        <title>Genomic Encyclopedia of Type Strains, Phase IV (KMG-V): Genome sequencing to study the core and pangenomes of soil and plant-associated prokaryotes.</title>
        <authorList>
            <person name="Whitman W."/>
        </authorList>
    </citation>
    <scope>NUCLEOTIDE SEQUENCE [LARGE SCALE GENOMIC DNA]</scope>
    <source>
        <strain evidence="1 2">ANJLi2</strain>
    </source>
</reference>
<dbReference type="EMBL" id="JACHCB010000005">
    <property type="protein sequence ID" value="MBB6109739.1"/>
    <property type="molecule type" value="Genomic_DNA"/>
</dbReference>
<sequence>MKTSNYTKQLTVIIPRQNGTPAGLSALQAALLRGKGLVK</sequence>
<keyword evidence="2" id="KW-1185">Reference proteome</keyword>
<proteinExistence type="predicted"/>
<protein>
    <submittedName>
        <fullName evidence="1">Uncharacterized protein</fullName>
    </submittedName>
</protein>
<gene>
    <name evidence="1" type="ORF">HDF23_002488</name>
</gene>
<dbReference type="Proteomes" id="UP000541583">
    <property type="component" value="Unassembled WGS sequence"/>
</dbReference>
<evidence type="ECO:0000313" key="2">
    <source>
        <dbReference type="Proteomes" id="UP000541583"/>
    </source>
</evidence>
<accession>A0ABR6PKJ8</accession>
<comment type="caution">
    <text evidence="1">The sequence shown here is derived from an EMBL/GenBank/DDBJ whole genome shotgun (WGS) entry which is preliminary data.</text>
</comment>